<dbReference type="FunCoup" id="W0DXY1">
    <property type="interactions" value="99"/>
</dbReference>
<keyword evidence="6 9" id="KW-0560">Oxidoreductase</keyword>
<dbReference type="OrthoDB" id="9809288at2"/>
<dbReference type="STRING" id="717772.THIAE_07995"/>
<dbReference type="EMBL" id="CP007030">
    <property type="protein sequence ID" value="AHF01706.1"/>
    <property type="molecule type" value="Genomic_DNA"/>
</dbReference>
<evidence type="ECO:0000256" key="7">
    <source>
        <dbReference type="ARBA" id="ARBA00023027"/>
    </source>
</evidence>
<dbReference type="Proteomes" id="UP000005380">
    <property type="component" value="Chromosome"/>
</dbReference>
<dbReference type="Gene3D" id="3.40.109.10">
    <property type="entry name" value="NADH Oxidase"/>
    <property type="match status" value="1"/>
</dbReference>
<dbReference type="GO" id="GO:0046857">
    <property type="term" value="F:oxidoreductase activity, acting on other nitrogenous compounds as donors, with NAD or NADP as acceptor"/>
    <property type="evidence" value="ECO:0007669"/>
    <property type="project" value="TreeGrafter"/>
</dbReference>
<keyword evidence="7" id="KW-0520">NAD</keyword>
<dbReference type="RefSeq" id="WP_006460686.1">
    <property type="nucleotide sequence ID" value="NZ_CP007030.1"/>
</dbReference>
<dbReference type="GO" id="GO:0004155">
    <property type="term" value="F:6,7-dihydropteridine reductase activity"/>
    <property type="evidence" value="ECO:0007669"/>
    <property type="project" value="UniProtKB-EC"/>
</dbReference>
<keyword evidence="10" id="KW-1185">Reference proteome</keyword>
<evidence type="ECO:0000313" key="10">
    <source>
        <dbReference type="Proteomes" id="UP000005380"/>
    </source>
</evidence>
<evidence type="ECO:0000259" key="8">
    <source>
        <dbReference type="Pfam" id="PF00881"/>
    </source>
</evidence>
<organism evidence="9 10">
    <name type="scientific">Thiomicrospira aerophila AL3</name>
    <dbReference type="NCBI Taxonomy" id="717772"/>
    <lineage>
        <taxon>Bacteria</taxon>
        <taxon>Pseudomonadati</taxon>
        <taxon>Pseudomonadota</taxon>
        <taxon>Gammaproteobacteria</taxon>
        <taxon>Thiotrichales</taxon>
        <taxon>Piscirickettsiaceae</taxon>
        <taxon>Thiomicrospira</taxon>
    </lineage>
</organism>
<dbReference type="InterPro" id="IPR000415">
    <property type="entry name" value="Nitroreductase-like"/>
</dbReference>
<evidence type="ECO:0000256" key="4">
    <source>
        <dbReference type="ARBA" id="ARBA00022643"/>
    </source>
</evidence>
<dbReference type="Pfam" id="PF00881">
    <property type="entry name" value="Nitroreductase"/>
    <property type="match status" value="1"/>
</dbReference>
<dbReference type="HOGENOM" id="CLU_070764_4_1_6"/>
<dbReference type="PANTHER" id="PTHR23026">
    <property type="entry name" value="NADPH NITROREDUCTASE"/>
    <property type="match status" value="1"/>
</dbReference>
<dbReference type="GO" id="GO:0046256">
    <property type="term" value="P:2,4,6-trinitrotoluene catabolic process"/>
    <property type="evidence" value="ECO:0007669"/>
    <property type="project" value="TreeGrafter"/>
</dbReference>
<evidence type="ECO:0000256" key="5">
    <source>
        <dbReference type="ARBA" id="ARBA00022857"/>
    </source>
</evidence>
<accession>W0DXY1</accession>
<dbReference type="InParanoid" id="W0DXY1"/>
<evidence type="ECO:0000256" key="3">
    <source>
        <dbReference type="ARBA" id="ARBA00022630"/>
    </source>
</evidence>
<reference evidence="9 10" key="1">
    <citation type="submission" date="2013-12" db="EMBL/GenBank/DDBJ databases">
        <authorList>
            <consortium name="DOE Joint Genome Institute"/>
            <person name="Kappler U."/>
            <person name="Huntemann M."/>
            <person name="Han J."/>
            <person name="Chen A."/>
            <person name="Kyrpides N."/>
            <person name="Mavromatis K."/>
            <person name="Markowitz V."/>
            <person name="Palaniappan K."/>
            <person name="Ivanova N."/>
            <person name="Schaumberg A."/>
            <person name="Pati A."/>
            <person name="Liolios K."/>
            <person name="Nordberg H.P."/>
            <person name="Cantor M.N."/>
            <person name="Hua S.X."/>
            <person name="Woyke T."/>
        </authorList>
    </citation>
    <scope>NUCLEOTIDE SEQUENCE [LARGE SCALE GENOMIC DNA]</scope>
    <source>
        <strain evidence="10">AL2</strain>
    </source>
</reference>
<keyword evidence="3" id="KW-0285">Flavoprotein</keyword>
<evidence type="ECO:0000256" key="2">
    <source>
        <dbReference type="ARBA" id="ARBA00007118"/>
    </source>
</evidence>
<dbReference type="CDD" id="cd02149">
    <property type="entry name" value="NfsB-like"/>
    <property type="match status" value="1"/>
</dbReference>
<comment type="similarity">
    <text evidence="2">Belongs to the nitroreductase family.</text>
</comment>
<name>W0DXY1_9GAMM</name>
<dbReference type="eggNOG" id="COG0778">
    <property type="taxonomic scope" value="Bacteria"/>
</dbReference>
<protein>
    <submittedName>
        <fullName evidence="9">Dihydropteridine reductase</fullName>
        <ecNumber evidence="9">1.5.1.34</ecNumber>
    </submittedName>
</protein>
<dbReference type="SUPFAM" id="SSF55469">
    <property type="entry name" value="FMN-dependent nitroreductase-like"/>
    <property type="match status" value="1"/>
</dbReference>
<dbReference type="AlphaFoldDB" id="W0DXY1"/>
<feature type="domain" description="Nitroreductase" evidence="8">
    <location>
        <begin position="8"/>
        <end position="193"/>
    </location>
</feature>
<dbReference type="InterPro" id="IPR033878">
    <property type="entry name" value="NfsB-like"/>
</dbReference>
<comment type="cofactor">
    <cofactor evidence="1">
        <name>FMN</name>
        <dbReference type="ChEBI" id="CHEBI:58210"/>
    </cofactor>
</comment>
<dbReference type="EC" id="1.5.1.34" evidence="9"/>
<evidence type="ECO:0000313" key="9">
    <source>
        <dbReference type="EMBL" id="AHF01706.1"/>
    </source>
</evidence>
<keyword evidence="4" id="KW-0288">FMN</keyword>
<dbReference type="PANTHER" id="PTHR23026:SF125">
    <property type="entry name" value="OXYGEN-INSENSITIVE NAD(P)H NITROREDUCTASE"/>
    <property type="match status" value="1"/>
</dbReference>
<proteinExistence type="inferred from homology"/>
<dbReference type="GO" id="GO:0005829">
    <property type="term" value="C:cytosol"/>
    <property type="evidence" value="ECO:0007669"/>
    <property type="project" value="TreeGrafter"/>
</dbReference>
<evidence type="ECO:0000256" key="6">
    <source>
        <dbReference type="ARBA" id="ARBA00023002"/>
    </source>
</evidence>
<dbReference type="NCBIfam" id="NF008275">
    <property type="entry name" value="PRK11053.1"/>
    <property type="match status" value="1"/>
</dbReference>
<sequence length="217" mass="24247">MNIIETAQRRYSTKKFDSTRLLSPQQVVDVKALLRLSPSSVNSQPWYFVIAQTQQGKARIAKAASGPYVANESKILEASLSVVFCVKTDFTDDYLESLLGQEQQDGRIDSEEMKAKVRKVRAFYADLHRVEWHDTQCWMEKQVYLNIGAFLLGVGAMGLDAVPIEGVDTAILDAEFGLTEQGYKALAVVAVGYQAENDFNAKLPKSRWPESVIMMDA</sequence>
<evidence type="ECO:0000256" key="1">
    <source>
        <dbReference type="ARBA" id="ARBA00001917"/>
    </source>
</evidence>
<gene>
    <name evidence="9" type="ORF">THIAE_07995</name>
</gene>
<dbReference type="InterPro" id="IPR050627">
    <property type="entry name" value="Nitroreductase/BluB"/>
</dbReference>
<dbReference type="KEGG" id="tao:THIAE_07995"/>
<dbReference type="InterPro" id="IPR029479">
    <property type="entry name" value="Nitroreductase"/>
</dbReference>
<keyword evidence="5" id="KW-0521">NADP</keyword>